<keyword evidence="5" id="KW-0472">Membrane</keyword>
<reference evidence="7 8" key="1">
    <citation type="submission" date="2015-02" db="EMBL/GenBank/DDBJ databases">
        <title>Draft genome sequence of Lactobacillus collinoides CUPV2371 isolated from a natural cider, the first genome sequence of a strain of this species.</title>
        <authorList>
            <person name="Puertas A.I."/>
            <person name="Spano G."/>
            <person name="Capozzi V."/>
            <person name="Lamontanara A."/>
            <person name="Orru L."/>
            <person name="Duenas M.T."/>
        </authorList>
    </citation>
    <scope>NUCLEOTIDE SEQUENCE [LARGE SCALE GENOMIC DNA]</scope>
    <source>
        <strain evidence="7 8">237</strain>
    </source>
</reference>
<dbReference type="AlphaFoldDB" id="A0A166GLW8"/>
<feature type="active site" description="Nucleophile" evidence="4">
    <location>
        <position position="45"/>
    </location>
</feature>
<feature type="active site" description="Proton acceptor" evidence="4">
    <location>
        <position position="187"/>
    </location>
</feature>
<dbReference type="PANTHER" id="PTHR14226">
    <property type="entry name" value="NEUROPATHY TARGET ESTERASE/SWISS CHEESE D.MELANOGASTER"/>
    <property type="match status" value="1"/>
</dbReference>
<proteinExistence type="predicted"/>
<keyword evidence="5" id="KW-1133">Transmembrane helix</keyword>
<evidence type="ECO:0000313" key="7">
    <source>
        <dbReference type="EMBL" id="KZL39377.1"/>
    </source>
</evidence>
<dbReference type="GO" id="GO:0016042">
    <property type="term" value="P:lipid catabolic process"/>
    <property type="evidence" value="ECO:0007669"/>
    <property type="project" value="UniProtKB-UniRule"/>
</dbReference>
<evidence type="ECO:0000256" key="5">
    <source>
        <dbReference type="SAM" id="Phobius"/>
    </source>
</evidence>
<keyword evidence="5" id="KW-0812">Transmembrane</keyword>
<feature type="transmembrane region" description="Helical" evidence="5">
    <location>
        <begin position="34"/>
        <end position="58"/>
    </location>
</feature>
<feature type="short sequence motif" description="GXGXXG" evidence="4">
    <location>
        <begin position="12"/>
        <end position="17"/>
    </location>
</feature>
<dbReference type="PATRIC" id="fig|33960.6.peg.2665"/>
<dbReference type="PROSITE" id="PS51635">
    <property type="entry name" value="PNPLA"/>
    <property type="match status" value="1"/>
</dbReference>
<evidence type="ECO:0000256" key="2">
    <source>
        <dbReference type="ARBA" id="ARBA00022963"/>
    </source>
</evidence>
<comment type="caution">
    <text evidence="7">The sequence shown here is derived from an EMBL/GenBank/DDBJ whole genome shotgun (WGS) entry which is preliminary data.</text>
</comment>
<evidence type="ECO:0000256" key="3">
    <source>
        <dbReference type="ARBA" id="ARBA00023098"/>
    </source>
</evidence>
<accession>A0A166GLW8</accession>
<protein>
    <recommendedName>
        <fullName evidence="6">PNPLA domain-containing protein</fullName>
    </recommendedName>
</protein>
<evidence type="ECO:0000259" key="6">
    <source>
        <dbReference type="PROSITE" id="PS51635"/>
    </source>
</evidence>
<evidence type="ECO:0000313" key="8">
    <source>
        <dbReference type="Proteomes" id="UP000076480"/>
    </source>
</evidence>
<feature type="transmembrane region" description="Helical" evidence="5">
    <location>
        <begin position="7"/>
        <end position="28"/>
    </location>
</feature>
<evidence type="ECO:0000256" key="4">
    <source>
        <dbReference type="PROSITE-ProRule" id="PRU01161"/>
    </source>
</evidence>
<dbReference type="EMBL" id="JYDC01000046">
    <property type="protein sequence ID" value="KZL39377.1"/>
    <property type="molecule type" value="Genomic_DNA"/>
</dbReference>
<dbReference type="RefSeq" id="WP_063285498.1">
    <property type="nucleotide sequence ID" value="NZ_JYDC01000046.1"/>
</dbReference>
<organism evidence="7 8">
    <name type="scientific">Secundilactobacillus collinoides</name>
    <name type="common">Lactobacillus collinoides</name>
    <dbReference type="NCBI Taxonomy" id="33960"/>
    <lineage>
        <taxon>Bacteria</taxon>
        <taxon>Bacillati</taxon>
        <taxon>Bacillota</taxon>
        <taxon>Bacilli</taxon>
        <taxon>Lactobacillales</taxon>
        <taxon>Lactobacillaceae</taxon>
        <taxon>Secundilactobacillus</taxon>
    </lineage>
</organism>
<keyword evidence="8" id="KW-1185">Reference proteome</keyword>
<dbReference type="PANTHER" id="PTHR14226:SF57">
    <property type="entry name" value="BLR7027 PROTEIN"/>
    <property type="match status" value="1"/>
</dbReference>
<dbReference type="Proteomes" id="UP000076480">
    <property type="component" value="Unassembled WGS sequence"/>
</dbReference>
<dbReference type="InterPro" id="IPR016035">
    <property type="entry name" value="Acyl_Trfase/lysoPLipase"/>
</dbReference>
<feature type="domain" description="PNPLA" evidence="6">
    <location>
        <begin position="8"/>
        <end position="201"/>
    </location>
</feature>
<dbReference type="GO" id="GO:0016787">
    <property type="term" value="F:hydrolase activity"/>
    <property type="evidence" value="ECO:0007669"/>
    <property type="project" value="UniProtKB-UniRule"/>
</dbReference>
<dbReference type="OrthoDB" id="9770965at2"/>
<gene>
    <name evidence="7" type="ORF">TY91_10255</name>
</gene>
<dbReference type="SUPFAM" id="SSF52151">
    <property type="entry name" value="FabD/lysophospholipase-like"/>
    <property type="match status" value="1"/>
</dbReference>
<dbReference type="Pfam" id="PF01734">
    <property type="entry name" value="Patatin"/>
    <property type="match status" value="1"/>
</dbReference>
<name>A0A166GLW8_SECCO</name>
<keyword evidence="3 4" id="KW-0443">Lipid metabolism</keyword>
<evidence type="ECO:0000256" key="1">
    <source>
        <dbReference type="ARBA" id="ARBA00022801"/>
    </source>
</evidence>
<sequence>MARKEVAVVLGGGGVTGIAWESGIIASLKAMGIYLWQADMILGTSAGSFVGAALASGYDMQRYYDHQRVVNTDEKTGVASKEIILSWRDAFIEGGTDAEAIERAMGNISKTRQPQITLAERKAVAESRLETLDFPDHYGAVSVDRDTGQTHVLTKDSGVSLVEATCASGAVPGVWPSISFNGIDWIDGGMVSSANPMLAKDYRKVLVIAPLPKGYGQMPSTQEEVAELSKTSRTFLFVPDDHTKAVVGKGIYDADRAPASGQAGWDQALTVKNDVLDFWNA</sequence>
<dbReference type="InterPro" id="IPR050301">
    <property type="entry name" value="NTE"/>
</dbReference>
<feature type="short sequence motif" description="DGA/G" evidence="4">
    <location>
        <begin position="187"/>
        <end position="189"/>
    </location>
</feature>
<dbReference type="InterPro" id="IPR002641">
    <property type="entry name" value="PNPLA_dom"/>
</dbReference>
<feature type="short sequence motif" description="GXSXG" evidence="4">
    <location>
        <begin position="43"/>
        <end position="47"/>
    </location>
</feature>
<keyword evidence="1 4" id="KW-0378">Hydrolase</keyword>
<dbReference type="Gene3D" id="3.40.1090.10">
    <property type="entry name" value="Cytosolic phospholipase A2 catalytic domain"/>
    <property type="match status" value="2"/>
</dbReference>
<keyword evidence="2 4" id="KW-0442">Lipid degradation</keyword>